<dbReference type="InterPro" id="IPR036047">
    <property type="entry name" value="F-box-like_dom_sf"/>
</dbReference>
<evidence type="ECO:0000313" key="3">
    <source>
        <dbReference type="Proteomes" id="UP000823388"/>
    </source>
</evidence>
<dbReference type="SUPFAM" id="SSF81383">
    <property type="entry name" value="F-box domain"/>
    <property type="match status" value="1"/>
</dbReference>
<gene>
    <name evidence="2" type="ORF">PVAP13_2KG407000</name>
</gene>
<evidence type="ECO:0000259" key="1">
    <source>
        <dbReference type="PROSITE" id="PS50181"/>
    </source>
</evidence>
<protein>
    <recommendedName>
        <fullName evidence="1">F-box domain-containing protein</fullName>
    </recommendedName>
</protein>
<dbReference type="AlphaFoldDB" id="A0A8T0WLW4"/>
<dbReference type="NCBIfam" id="TIGR01640">
    <property type="entry name" value="F_box_assoc_1"/>
    <property type="match status" value="1"/>
</dbReference>
<dbReference type="InterPro" id="IPR017451">
    <property type="entry name" value="F-box-assoc_interact_dom"/>
</dbReference>
<organism evidence="2 3">
    <name type="scientific">Panicum virgatum</name>
    <name type="common">Blackwell switchgrass</name>
    <dbReference type="NCBI Taxonomy" id="38727"/>
    <lineage>
        <taxon>Eukaryota</taxon>
        <taxon>Viridiplantae</taxon>
        <taxon>Streptophyta</taxon>
        <taxon>Embryophyta</taxon>
        <taxon>Tracheophyta</taxon>
        <taxon>Spermatophyta</taxon>
        <taxon>Magnoliopsida</taxon>
        <taxon>Liliopsida</taxon>
        <taxon>Poales</taxon>
        <taxon>Poaceae</taxon>
        <taxon>PACMAD clade</taxon>
        <taxon>Panicoideae</taxon>
        <taxon>Panicodae</taxon>
        <taxon>Paniceae</taxon>
        <taxon>Panicinae</taxon>
        <taxon>Panicum</taxon>
        <taxon>Panicum sect. Hiantes</taxon>
    </lineage>
</organism>
<dbReference type="Pfam" id="PF00646">
    <property type="entry name" value="F-box"/>
    <property type="match status" value="1"/>
</dbReference>
<dbReference type="EMBL" id="CM029039">
    <property type="protein sequence ID" value="KAG2644119.1"/>
    <property type="molecule type" value="Genomic_DNA"/>
</dbReference>
<dbReference type="InterPro" id="IPR001810">
    <property type="entry name" value="F-box_dom"/>
</dbReference>
<name>A0A8T0WLW4_PANVG</name>
<dbReference type="Pfam" id="PF08268">
    <property type="entry name" value="FBA_3"/>
    <property type="match status" value="1"/>
</dbReference>
<dbReference type="Proteomes" id="UP000823388">
    <property type="component" value="Chromosome 2K"/>
</dbReference>
<proteinExistence type="predicted"/>
<dbReference type="CDD" id="cd22157">
    <property type="entry name" value="F-box_AtFBW1-like"/>
    <property type="match status" value="1"/>
</dbReference>
<dbReference type="SUPFAM" id="SSF50965">
    <property type="entry name" value="Galactose oxidase, central domain"/>
    <property type="match status" value="1"/>
</dbReference>
<dbReference type="InterPro" id="IPR011043">
    <property type="entry name" value="Gal_Oxase/kelch_b-propeller"/>
</dbReference>
<dbReference type="Gene3D" id="1.20.1280.50">
    <property type="match status" value="1"/>
</dbReference>
<keyword evidence="3" id="KW-1185">Reference proteome</keyword>
<dbReference type="PANTHER" id="PTHR31672:SF13">
    <property type="entry name" value="F-BOX PROTEIN CPR30-LIKE"/>
    <property type="match status" value="1"/>
</dbReference>
<sequence>MASSETTGVQTRPRWVPSLPDEMVELILIRVPSSSLLRCRSVCRQWRLILRDPRFAAAHLELQRAPACCPLLFSNRESALKKLYPSEAILFDEAWSPSRWDAPVIEPDDFLFACCNGLACLYSDRSTIKIANLATGECLHLAKPDNRATGDHYFFYNFGFHPVTKEYKVIRFLGARALFSVGTVIVVQVYTLGDDKWRDVRAPKTQTLNCIDYSGVVNVDGAMYWLSEDERNRRRRAIVSFDLREERFEWIQLPIADDHAGPRAYSTSRMYWVTEVDAKVCVATAENSFHSAIGFVGNLQIWTLENKADQSWRHKCTIQFSSAETCIPRPHFIHGDKIIFYGKGGNIYYQELIGQNIKIKQSKMVRLFNYSPRWCGNMQSFKYARSLVQLDAYSRGGVCFQRPKRREGWKLKKWENWMLELCALEKLWRRIYELERSISASARRMGMNINPLLQHPPEKSRFNWVEQKRVREMLDTSLKRLESIRKELDPIQSKMISGADQHRVNWVELKQVQEMLNANN</sequence>
<feature type="domain" description="F-box" evidence="1">
    <location>
        <begin position="13"/>
        <end position="60"/>
    </location>
</feature>
<dbReference type="PANTHER" id="PTHR31672">
    <property type="entry name" value="BNACNNG10540D PROTEIN"/>
    <property type="match status" value="1"/>
</dbReference>
<dbReference type="SMART" id="SM00256">
    <property type="entry name" value="FBOX"/>
    <property type="match status" value="1"/>
</dbReference>
<comment type="caution">
    <text evidence="2">The sequence shown here is derived from an EMBL/GenBank/DDBJ whole genome shotgun (WGS) entry which is preliminary data.</text>
</comment>
<evidence type="ECO:0000313" key="2">
    <source>
        <dbReference type="EMBL" id="KAG2644119.1"/>
    </source>
</evidence>
<dbReference type="PROSITE" id="PS50181">
    <property type="entry name" value="FBOX"/>
    <property type="match status" value="1"/>
</dbReference>
<reference evidence="2" key="1">
    <citation type="submission" date="2020-05" db="EMBL/GenBank/DDBJ databases">
        <title>WGS assembly of Panicum virgatum.</title>
        <authorList>
            <person name="Lovell J.T."/>
            <person name="Jenkins J."/>
            <person name="Shu S."/>
            <person name="Juenger T.E."/>
            <person name="Schmutz J."/>
        </authorList>
    </citation>
    <scope>NUCLEOTIDE SEQUENCE</scope>
    <source>
        <strain evidence="2">AP13</strain>
    </source>
</reference>
<dbReference type="InterPro" id="IPR050796">
    <property type="entry name" value="SCF_F-box_component"/>
</dbReference>
<dbReference type="InterPro" id="IPR013187">
    <property type="entry name" value="F-box-assoc_dom_typ3"/>
</dbReference>
<accession>A0A8T0WLW4</accession>
<dbReference type="EMBL" id="CM029039">
    <property type="protein sequence ID" value="KAG2644118.1"/>
    <property type="molecule type" value="Genomic_DNA"/>
</dbReference>